<organism evidence="1 2">
    <name type="scientific">Deinococcus soli</name>
    <name type="common">ex Cha et al. 2016</name>
    <dbReference type="NCBI Taxonomy" id="1309411"/>
    <lineage>
        <taxon>Bacteria</taxon>
        <taxon>Thermotogati</taxon>
        <taxon>Deinococcota</taxon>
        <taxon>Deinococci</taxon>
        <taxon>Deinococcales</taxon>
        <taxon>Deinococcaceae</taxon>
        <taxon>Deinococcus</taxon>
    </lineage>
</organism>
<gene>
    <name evidence="1" type="ORF">J2Y00_001829</name>
</gene>
<dbReference type="EMBL" id="JAVDQK010000004">
    <property type="protein sequence ID" value="MDR6218266.1"/>
    <property type="molecule type" value="Genomic_DNA"/>
</dbReference>
<accession>A0AAE3XC13</accession>
<reference evidence="1" key="1">
    <citation type="submission" date="2023-07" db="EMBL/GenBank/DDBJ databases">
        <title>Sorghum-associated microbial communities from plants grown in Nebraska, USA.</title>
        <authorList>
            <person name="Schachtman D."/>
        </authorList>
    </citation>
    <scope>NUCLEOTIDE SEQUENCE</scope>
    <source>
        <strain evidence="1">BE330</strain>
    </source>
</reference>
<evidence type="ECO:0000313" key="1">
    <source>
        <dbReference type="EMBL" id="MDR6218266.1"/>
    </source>
</evidence>
<name>A0AAE3XC13_9DEIO</name>
<dbReference type="RefSeq" id="WP_309854604.1">
    <property type="nucleotide sequence ID" value="NZ_JAVDQJ010000005.1"/>
</dbReference>
<evidence type="ECO:0000313" key="2">
    <source>
        <dbReference type="Proteomes" id="UP001185331"/>
    </source>
</evidence>
<proteinExistence type="predicted"/>
<dbReference type="Proteomes" id="UP001185331">
    <property type="component" value="Unassembled WGS sequence"/>
</dbReference>
<dbReference type="AlphaFoldDB" id="A0AAE3XC13"/>
<comment type="caution">
    <text evidence="1">The sequence shown here is derived from an EMBL/GenBank/DDBJ whole genome shotgun (WGS) entry which is preliminary data.</text>
</comment>
<sequence>MNLVETVVIRLLSDPQRGEADGVEWWTVRAQVNSYGHVFETDVTCATEAEARAVQPGYTYLS</sequence>
<protein>
    <submittedName>
        <fullName evidence="1">Uncharacterized protein</fullName>
    </submittedName>
</protein>